<proteinExistence type="predicted"/>
<dbReference type="EMBL" id="JAHSPR010000009">
    <property type="protein sequence ID" value="MBV4397923.1"/>
    <property type="molecule type" value="Genomic_DNA"/>
</dbReference>
<accession>A0ABS6NQQ6</accession>
<evidence type="ECO:0000313" key="2">
    <source>
        <dbReference type="Proteomes" id="UP000722165"/>
    </source>
</evidence>
<sequence>MGTNNKASTYSDGQLSQNLFNANMELSRQMGKLFQENNQRWGEFIAAAFGESRANMEKLLNINNDPLRGQAFNDLMVSLSQCANGNRALTQQALENQRLFLSGMAEILQQWQRQSVALADGANTMPWNNMFADMFKQLNAGFLPFNYLVNANRHEKEEVKEK</sequence>
<name>A0ABS6NQQ6_9BURK</name>
<reference evidence="1 2" key="1">
    <citation type="submission" date="2021-06" db="EMBL/GenBank/DDBJ databases">
        <authorList>
            <person name="Lu T."/>
            <person name="Wang Q."/>
            <person name="Han X."/>
        </authorList>
    </citation>
    <scope>NUCLEOTIDE SEQUENCE [LARGE SCALE GENOMIC DNA]</scope>
    <source>
        <strain evidence="1 2">LAM0050</strain>
    </source>
</reference>
<evidence type="ECO:0000313" key="1">
    <source>
        <dbReference type="EMBL" id="MBV4397923.1"/>
    </source>
</evidence>
<protein>
    <recommendedName>
        <fullName evidence="3">Phasin domain-containing protein</fullName>
    </recommendedName>
</protein>
<dbReference type="Proteomes" id="UP000722165">
    <property type="component" value="Unassembled WGS sequence"/>
</dbReference>
<organism evidence="1 2">
    <name type="scientific">Advenella alkanexedens</name>
    <dbReference type="NCBI Taxonomy" id="1481665"/>
    <lineage>
        <taxon>Bacteria</taxon>
        <taxon>Pseudomonadati</taxon>
        <taxon>Pseudomonadota</taxon>
        <taxon>Betaproteobacteria</taxon>
        <taxon>Burkholderiales</taxon>
        <taxon>Alcaligenaceae</taxon>
    </lineage>
</organism>
<dbReference type="RefSeq" id="WP_169295297.1">
    <property type="nucleotide sequence ID" value="NZ_CP130490.1"/>
</dbReference>
<comment type="caution">
    <text evidence="1">The sequence shown here is derived from an EMBL/GenBank/DDBJ whole genome shotgun (WGS) entry which is preliminary data.</text>
</comment>
<evidence type="ECO:0008006" key="3">
    <source>
        <dbReference type="Google" id="ProtNLM"/>
    </source>
</evidence>
<gene>
    <name evidence="1" type="ORF">KU392_11775</name>
</gene>
<keyword evidence="2" id="KW-1185">Reference proteome</keyword>